<reference evidence="2 3" key="1">
    <citation type="submission" date="2018-09" db="EMBL/GenBank/DDBJ databases">
        <title>Murine metabolic-syndrome-specific gut microbial biobank.</title>
        <authorList>
            <person name="Liu C."/>
        </authorList>
    </citation>
    <scope>NUCLEOTIDE SEQUENCE [LARGE SCALE GENOMIC DNA]</scope>
    <source>
        <strain evidence="2 3">8-P5</strain>
    </source>
</reference>
<proteinExistence type="predicted"/>
<evidence type="ECO:0000256" key="1">
    <source>
        <dbReference type="SAM" id="Coils"/>
    </source>
</evidence>
<dbReference type="EMBL" id="RAYI01000101">
    <property type="protein sequence ID" value="RLT71784.1"/>
    <property type="molecule type" value="Genomic_DNA"/>
</dbReference>
<dbReference type="OrthoDB" id="1001980at2"/>
<evidence type="ECO:0000313" key="3">
    <source>
        <dbReference type="Proteomes" id="UP000278164"/>
    </source>
</evidence>
<dbReference type="Proteomes" id="UP000278164">
    <property type="component" value="Unassembled WGS sequence"/>
</dbReference>
<name>A0A3L7ZIS3_PARDI</name>
<feature type="coiled-coil region" evidence="1">
    <location>
        <begin position="1"/>
        <end position="51"/>
    </location>
</feature>
<evidence type="ECO:0000313" key="2">
    <source>
        <dbReference type="EMBL" id="RLT71784.1"/>
    </source>
</evidence>
<dbReference type="AlphaFoldDB" id="A0A3L7ZIS3"/>
<sequence length="339" mass="37807">MKNLKEVQAEVKKEVSVLNQLVKRGANAEVIEAQKKSVAKIKAELEEIKNTPTEKAIQSAATADFMIFNVVKDGEILKESKKIAFVKHNRPVDIKRVDKFIHLIGNDKYEKAYPIIVAEAEKVLEYNYTVVDVKGQEINREEAEGYYVILDGQHRGTAFAKLAATADMDIEIPNVHIRNAENIGEYLVDINDAAKSWDSKDKYAVAGLTSKEEAIQTISEKIGEGFNPSTAAIIYLGKKISSNCLNQALKGEDVKYPKGTSFNKERGDKFITLCKMAGMEVSLITKHYYIDGFNSYAISTNEDTAFGALKEIGKLKDFQKRIKAVKDGNDFIQLLKDVA</sequence>
<keyword evidence="1" id="KW-0175">Coiled coil</keyword>
<protein>
    <submittedName>
        <fullName evidence="2">Uncharacterized protein</fullName>
    </submittedName>
</protein>
<dbReference type="RefSeq" id="WP_121737478.1">
    <property type="nucleotide sequence ID" value="NZ_QXXG01000077.1"/>
</dbReference>
<comment type="caution">
    <text evidence="2">The sequence shown here is derived from an EMBL/GenBank/DDBJ whole genome shotgun (WGS) entry which is preliminary data.</text>
</comment>
<gene>
    <name evidence="2" type="ORF">D7V78_19390</name>
</gene>
<accession>A0A3L7ZIS3</accession>
<organism evidence="2 3">
    <name type="scientific">Parabacteroides distasonis</name>
    <dbReference type="NCBI Taxonomy" id="823"/>
    <lineage>
        <taxon>Bacteria</taxon>
        <taxon>Pseudomonadati</taxon>
        <taxon>Bacteroidota</taxon>
        <taxon>Bacteroidia</taxon>
        <taxon>Bacteroidales</taxon>
        <taxon>Tannerellaceae</taxon>
        <taxon>Parabacteroides</taxon>
    </lineage>
</organism>